<sequence length="234" mass="25103">MSTEVRTVEARSRQLRYHLDRQIHRIARPGPVPASRHLERALVVARACPPGRGTHLAAAGTATALFAAAFVPGLAVGGAAVVVALLGAVLLALMGVVVVELGWRTTVGLRLSRRATRAAWLAERGWRAGDRILEHRVPRSVRAARRSLLIEIERARVAVDGPAAVLPAPAGADPARWASVSGAEPEDVLEGILLNDVALLAEVADRLAAFETWPRERARAGRTVQGAWEVLRRP</sequence>
<dbReference type="EMBL" id="FOKA01000006">
    <property type="protein sequence ID" value="SFB07944.1"/>
    <property type="molecule type" value="Genomic_DNA"/>
</dbReference>
<feature type="transmembrane region" description="Helical" evidence="1">
    <location>
        <begin position="81"/>
        <end position="103"/>
    </location>
</feature>
<dbReference type="OrthoDB" id="9830933at2"/>
<keyword evidence="1" id="KW-1133">Transmembrane helix</keyword>
<keyword evidence="3" id="KW-1185">Reference proteome</keyword>
<name>A0A1I0Y464_9CELL</name>
<evidence type="ECO:0000256" key="1">
    <source>
        <dbReference type="SAM" id="Phobius"/>
    </source>
</evidence>
<evidence type="ECO:0000313" key="2">
    <source>
        <dbReference type="EMBL" id="SFB07944.1"/>
    </source>
</evidence>
<organism evidence="2 3">
    <name type="scientific">Cellulomonas marina</name>
    <dbReference type="NCBI Taxonomy" id="988821"/>
    <lineage>
        <taxon>Bacteria</taxon>
        <taxon>Bacillati</taxon>
        <taxon>Actinomycetota</taxon>
        <taxon>Actinomycetes</taxon>
        <taxon>Micrococcales</taxon>
        <taxon>Cellulomonadaceae</taxon>
        <taxon>Cellulomonas</taxon>
    </lineage>
</organism>
<reference evidence="2 3" key="1">
    <citation type="submission" date="2016-10" db="EMBL/GenBank/DDBJ databases">
        <authorList>
            <person name="de Groot N.N."/>
        </authorList>
    </citation>
    <scope>NUCLEOTIDE SEQUENCE [LARGE SCALE GENOMIC DNA]</scope>
    <source>
        <strain evidence="2 3">CGMCC 4.6945</strain>
    </source>
</reference>
<dbReference type="RefSeq" id="WP_090032381.1">
    <property type="nucleotide sequence ID" value="NZ_BONM01000021.1"/>
</dbReference>
<proteinExistence type="predicted"/>
<feature type="transmembrane region" description="Helical" evidence="1">
    <location>
        <begin position="56"/>
        <end position="75"/>
    </location>
</feature>
<evidence type="ECO:0000313" key="3">
    <source>
        <dbReference type="Proteomes" id="UP000199012"/>
    </source>
</evidence>
<dbReference type="Proteomes" id="UP000199012">
    <property type="component" value="Unassembled WGS sequence"/>
</dbReference>
<accession>A0A1I0Y464</accession>
<dbReference type="AlphaFoldDB" id="A0A1I0Y464"/>
<keyword evidence="1" id="KW-0812">Transmembrane</keyword>
<protein>
    <submittedName>
        <fullName evidence="2">Uncharacterized protein</fullName>
    </submittedName>
</protein>
<gene>
    <name evidence="2" type="ORF">SAMN05421867_106162</name>
</gene>
<keyword evidence="1" id="KW-0472">Membrane</keyword>